<comment type="caution">
    <text evidence="1">The sequence shown here is derived from an EMBL/GenBank/DDBJ whole genome shotgun (WGS) entry which is preliminary data.</text>
</comment>
<evidence type="ECO:0000313" key="2">
    <source>
        <dbReference type="Proteomes" id="UP001602013"/>
    </source>
</evidence>
<organism evidence="1 2">
    <name type="scientific">Microtetraspora malaysiensis</name>
    <dbReference type="NCBI Taxonomy" id="161358"/>
    <lineage>
        <taxon>Bacteria</taxon>
        <taxon>Bacillati</taxon>
        <taxon>Actinomycetota</taxon>
        <taxon>Actinomycetes</taxon>
        <taxon>Streptosporangiales</taxon>
        <taxon>Streptosporangiaceae</taxon>
        <taxon>Microtetraspora</taxon>
    </lineage>
</organism>
<dbReference type="RefSeq" id="WP_387416430.1">
    <property type="nucleotide sequence ID" value="NZ_JBIASD010000028.1"/>
</dbReference>
<dbReference type="EMBL" id="JBIASD010000028">
    <property type="protein sequence ID" value="MFF3670183.1"/>
    <property type="molecule type" value="Genomic_DNA"/>
</dbReference>
<protein>
    <submittedName>
        <fullName evidence="1">Uncharacterized protein</fullName>
    </submittedName>
</protein>
<reference evidence="1 2" key="1">
    <citation type="submission" date="2024-10" db="EMBL/GenBank/DDBJ databases">
        <title>The Natural Products Discovery Center: Release of the First 8490 Sequenced Strains for Exploring Actinobacteria Biosynthetic Diversity.</title>
        <authorList>
            <person name="Kalkreuter E."/>
            <person name="Kautsar S.A."/>
            <person name="Yang D."/>
            <person name="Bader C.D."/>
            <person name="Teijaro C.N."/>
            <person name="Fluegel L."/>
            <person name="Davis C.M."/>
            <person name="Simpson J.R."/>
            <person name="Lauterbach L."/>
            <person name="Steele A.D."/>
            <person name="Gui C."/>
            <person name="Meng S."/>
            <person name="Li G."/>
            <person name="Viehrig K."/>
            <person name="Ye F."/>
            <person name="Su P."/>
            <person name="Kiefer A.F."/>
            <person name="Nichols A."/>
            <person name="Cepeda A.J."/>
            <person name="Yan W."/>
            <person name="Fan B."/>
            <person name="Jiang Y."/>
            <person name="Adhikari A."/>
            <person name="Zheng C.-J."/>
            <person name="Schuster L."/>
            <person name="Cowan T.M."/>
            <person name="Smanski M.J."/>
            <person name="Chevrette M.G."/>
            <person name="De Carvalho L.P.S."/>
            <person name="Shen B."/>
        </authorList>
    </citation>
    <scope>NUCLEOTIDE SEQUENCE [LARGE SCALE GENOMIC DNA]</scope>
    <source>
        <strain evidence="1 2">NPDC002173</strain>
    </source>
</reference>
<name>A0ABW6T2E0_9ACTN</name>
<gene>
    <name evidence="1" type="ORF">ACFYXI_31815</name>
</gene>
<proteinExistence type="predicted"/>
<evidence type="ECO:0000313" key="1">
    <source>
        <dbReference type="EMBL" id="MFF3670183.1"/>
    </source>
</evidence>
<dbReference type="Proteomes" id="UP001602013">
    <property type="component" value="Unassembled WGS sequence"/>
</dbReference>
<keyword evidence="2" id="KW-1185">Reference proteome</keyword>
<sequence>MVRLSDFLQRFRPLVFGIEGGDFGLDAPVTPPVRAALRETADAIRQRLS</sequence>
<accession>A0ABW6T2E0</accession>